<sequence length="36" mass="4074">VEIIPKQAGPKWHPHYNDTITPELVGRTIHIPTISN</sequence>
<organism evidence="1 2">
    <name type="scientific">Streblomastix strix</name>
    <dbReference type="NCBI Taxonomy" id="222440"/>
    <lineage>
        <taxon>Eukaryota</taxon>
        <taxon>Metamonada</taxon>
        <taxon>Preaxostyla</taxon>
        <taxon>Oxymonadida</taxon>
        <taxon>Streblomastigidae</taxon>
        <taxon>Streblomastix</taxon>
    </lineage>
</organism>
<dbReference type="Proteomes" id="UP000324800">
    <property type="component" value="Unassembled WGS sequence"/>
</dbReference>
<comment type="caution">
    <text evidence="1">The sequence shown here is derived from an EMBL/GenBank/DDBJ whole genome shotgun (WGS) entry which is preliminary data.</text>
</comment>
<feature type="non-terminal residue" evidence="1">
    <location>
        <position position="1"/>
    </location>
</feature>
<evidence type="ECO:0000313" key="1">
    <source>
        <dbReference type="EMBL" id="KAA6352955.1"/>
    </source>
</evidence>
<evidence type="ECO:0000313" key="2">
    <source>
        <dbReference type="Proteomes" id="UP000324800"/>
    </source>
</evidence>
<proteinExistence type="predicted"/>
<dbReference type="EMBL" id="SNRW01039012">
    <property type="protein sequence ID" value="KAA6352955.1"/>
    <property type="molecule type" value="Genomic_DNA"/>
</dbReference>
<reference evidence="1 2" key="1">
    <citation type="submission" date="2019-03" db="EMBL/GenBank/DDBJ databases">
        <title>Single cell metagenomics reveals metabolic interactions within the superorganism composed of flagellate Streblomastix strix and complex community of Bacteroidetes bacteria on its surface.</title>
        <authorList>
            <person name="Treitli S.C."/>
            <person name="Kolisko M."/>
            <person name="Husnik F."/>
            <person name="Keeling P."/>
            <person name="Hampl V."/>
        </authorList>
    </citation>
    <scope>NUCLEOTIDE SEQUENCE [LARGE SCALE GENOMIC DNA]</scope>
    <source>
        <strain evidence="1">ST1C</strain>
    </source>
</reference>
<name>A0A5J4T6F7_9EUKA</name>
<accession>A0A5J4T6F7</accession>
<dbReference type="AlphaFoldDB" id="A0A5J4T6F7"/>
<gene>
    <name evidence="1" type="ORF">EZS28_051518</name>
</gene>
<protein>
    <submittedName>
        <fullName evidence="1">Uncharacterized protein</fullName>
    </submittedName>
</protein>